<dbReference type="Pfam" id="PF25212">
    <property type="entry name" value="HVO_A0114"/>
    <property type="match status" value="1"/>
</dbReference>
<dbReference type="InterPro" id="IPR036390">
    <property type="entry name" value="WH_DNA-bd_sf"/>
</dbReference>
<dbReference type="AlphaFoldDB" id="A0A5M6I8W7"/>
<dbReference type="Proteomes" id="UP000324065">
    <property type="component" value="Unassembled WGS sequence"/>
</dbReference>
<evidence type="ECO:0000313" key="2">
    <source>
        <dbReference type="Proteomes" id="UP000324065"/>
    </source>
</evidence>
<reference evidence="1 2" key="1">
    <citation type="submission" date="2019-09" db="EMBL/GenBank/DDBJ databases">
        <title>Genome sequence of Roseospira marina, one of the more divergent members of the non-sulfur purple photosynthetic bacterial family, the Rhodospirillaceae.</title>
        <authorList>
            <person name="Meyer T."/>
            <person name="Kyndt J."/>
        </authorList>
    </citation>
    <scope>NUCLEOTIDE SEQUENCE [LARGE SCALE GENOMIC DNA]</scope>
    <source>
        <strain evidence="1 2">DSM 15113</strain>
    </source>
</reference>
<organism evidence="1 2">
    <name type="scientific">Roseospira marina</name>
    <dbReference type="NCBI Taxonomy" id="140057"/>
    <lineage>
        <taxon>Bacteria</taxon>
        <taxon>Pseudomonadati</taxon>
        <taxon>Pseudomonadota</taxon>
        <taxon>Alphaproteobacteria</taxon>
        <taxon>Rhodospirillales</taxon>
        <taxon>Rhodospirillaceae</taxon>
        <taxon>Roseospira</taxon>
    </lineage>
</organism>
<protein>
    <recommendedName>
        <fullName evidence="3">MarR family transcriptional regulator</fullName>
    </recommendedName>
</protein>
<dbReference type="InterPro" id="IPR036388">
    <property type="entry name" value="WH-like_DNA-bd_sf"/>
</dbReference>
<dbReference type="Gene3D" id="1.10.10.10">
    <property type="entry name" value="Winged helix-like DNA-binding domain superfamily/Winged helix DNA-binding domain"/>
    <property type="match status" value="1"/>
</dbReference>
<accession>A0A5M6I8W7</accession>
<keyword evidence="2" id="KW-1185">Reference proteome</keyword>
<dbReference type="OrthoDB" id="7471569at2"/>
<sequence length="117" mass="13144">MSGSDTVTVQVGTLEDMGRRFVDAWHRAERGEEVDERHVTFIDLPALRAALTARRLALLRYVRHHEVRTVQALAAGLHRNEESVQADVDALTKLGLLTRTADHLVVPYGEINTMFVL</sequence>
<proteinExistence type="predicted"/>
<evidence type="ECO:0000313" key="1">
    <source>
        <dbReference type="EMBL" id="KAA5604704.1"/>
    </source>
</evidence>
<dbReference type="SUPFAM" id="SSF46785">
    <property type="entry name" value="Winged helix' DNA-binding domain"/>
    <property type="match status" value="1"/>
</dbReference>
<gene>
    <name evidence="1" type="ORF">F1188_14930</name>
</gene>
<dbReference type="EMBL" id="VWPJ01000015">
    <property type="protein sequence ID" value="KAA5604704.1"/>
    <property type="molecule type" value="Genomic_DNA"/>
</dbReference>
<comment type="caution">
    <text evidence="1">The sequence shown here is derived from an EMBL/GenBank/DDBJ whole genome shotgun (WGS) entry which is preliminary data.</text>
</comment>
<name>A0A5M6I8W7_9PROT</name>
<evidence type="ECO:0008006" key="3">
    <source>
        <dbReference type="Google" id="ProtNLM"/>
    </source>
</evidence>
<dbReference type="RefSeq" id="WP_150063243.1">
    <property type="nucleotide sequence ID" value="NZ_JACHII010000011.1"/>
</dbReference>